<dbReference type="PROSITE" id="PS01128">
    <property type="entry name" value="SHIKIMATE_KINASE"/>
    <property type="match status" value="1"/>
</dbReference>
<comment type="cofactor">
    <cofactor evidence="11">
        <name>Mg(2+)</name>
        <dbReference type="ChEBI" id="CHEBI:18420"/>
    </cofactor>
    <text evidence="11">Binds 1 Mg(2+) ion per subunit.</text>
</comment>
<dbReference type="InterPro" id="IPR031322">
    <property type="entry name" value="Shikimate/glucono_kinase"/>
</dbReference>
<keyword evidence="5 11" id="KW-0808">Transferase</keyword>
<name>A0A934I5P7_9CORY</name>
<dbReference type="Gene3D" id="3.40.50.300">
    <property type="entry name" value="P-loop containing nucleotide triphosphate hydrolases"/>
    <property type="match status" value="1"/>
</dbReference>
<dbReference type="GO" id="GO:0005829">
    <property type="term" value="C:cytosol"/>
    <property type="evidence" value="ECO:0007669"/>
    <property type="project" value="TreeGrafter"/>
</dbReference>
<dbReference type="HAMAP" id="MF_00109">
    <property type="entry name" value="Shikimate_kinase"/>
    <property type="match status" value="1"/>
</dbReference>
<dbReference type="InterPro" id="IPR000623">
    <property type="entry name" value="Shikimate_kinase/TSH1"/>
</dbReference>
<comment type="function">
    <text evidence="11">Catalyzes the specific phosphorylation of the 3-hydroxyl group of shikimic acid using ATP as a cosubstrate.</text>
</comment>
<dbReference type="GO" id="GO:0000287">
    <property type="term" value="F:magnesium ion binding"/>
    <property type="evidence" value="ECO:0007669"/>
    <property type="project" value="UniProtKB-UniRule"/>
</dbReference>
<comment type="subcellular location">
    <subcellularLocation>
        <location evidence="11">Cytoplasm</location>
    </subcellularLocation>
</comment>
<dbReference type="CDD" id="cd00464">
    <property type="entry name" value="SK"/>
    <property type="match status" value="1"/>
</dbReference>
<dbReference type="EC" id="2.7.1.71" evidence="3 11"/>
<evidence type="ECO:0000256" key="8">
    <source>
        <dbReference type="ARBA" id="ARBA00022840"/>
    </source>
</evidence>
<feature type="binding site" evidence="11">
    <location>
        <position position="80"/>
    </location>
    <ligand>
        <name>substrate</name>
    </ligand>
</feature>
<feature type="binding site" evidence="11">
    <location>
        <position position="59"/>
    </location>
    <ligand>
        <name>substrate</name>
    </ligand>
</feature>
<keyword evidence="11" id="KW-0479">Metal-binding</keyword>
<dbReference type="Pfam" id="PF01202">
    <property type="entry name" value="SKI"/>
    <property type="match status" value="1"/>
</dbReference>
<dbReference type="PRINTS" id="PR01100">
    <property type="entry name" value="SHIKIMTKNASE"/>
</dbReference>
<comment type="caution">
    <text evidence="12">The sequence shown here is derived from an EMBL/GenBank/DDBJ whole genome shotgun (WGS) entry which is preliminary data.</text>
</comment>
<feature type="binding site" evidence="11">
    <location>
        <position position="135"/>
    </location>
    <ligand>
        <name>substrate</name>
    </ligand>
</feature>
<evidence type="ECO:0000256" key="3">
    <source>
        <dbReference type="ARBA" id="ARBA00012154"/>
    </source>
</evidence>
<dbReference type="PANTHER" id="PTHR21087:SF16">
    <property type="entry name" value="SHIKIMATE KINASE 1, CHLOROPLASTIC"/>
    <property type="match status" value="1"/>
</dbReference>
<dbReference type="GO" id="GO:0005524">
    <property type="term" value="F:ATP binding"/>
    <property type="evidence" value="ECO:0007669"/>
    <property type="project" value="UniProtKB-UniRule"/>
</dbReference>
<keyword evidence="8 11" id="KW-0067">ATP-binding</keyword>
<evidence type="ECO:0000256" key="6">
    <source>
        <dbReference type="ARBA" id="ARBA00022741"/>
    </source>
</evidence>
<evidence type="ECO:0000256" key="11">
    <source>
        <dbReference type="HAMAP-Rule" id="MF_00109"/>
    </source>
</evidence>
<evidence type="ECO:0000313" key="13">
    <source>
        <dbReference type="Proteomes" id="UP000645966"/>
    </source>
</evidence>
<keyword evidence="4 11" id="KW-0028">Amino-acid biosynthesis</keyword>
<dbReference type="GO" id="GO:0009073">
    <property type="term" value="P:aromatic amino acid family biosynthetic process"/>
    <property type="evidence" value="ECO:0007669"/>
    <property type="project" value="UniProtKB-KW"/>
</dbReference>
<keyword evidence="7 11" id="KW-0418">Kinase</keyword>
<keyword evidence="11" id="KW-0460">Magnesium</keyword>
<accession>A0A934I5P7</accession>
<dbReference type="InterPro" id="IPR023000">
    <property type="entry name" value="Shikimate_kinase_CS"/>
</dbReference>
<evidence type="ECO:0000256" key="2">
    <source>
        <dbReference type="ARBA" id="ARBA00006997"/>
    </source>
</evidence>
<dbReference type="AlphaFoldDB" id="A0A934I5P7"/>
<evidence type="ECO:0000256" key="10">
    <source>
        <dbReference type="ARBA" id="ARBA00048567"/>
    </source>
</evidence>
<feature type="binding site" evidence="11">
    <location>
        <position position="152"/>
    </location>
    <ligand>
        <name>ATP</name>
        <dbReference type="ChEBI" id="CHEBI:30616"/>
    </ligand>
</feature>
<evidence type="ECO:0000256" key="1">
    <source>
        <dbReference type="ARBA" id="ARBA00004842"/>
    </source>
</evidence>
<dbReference type="SUPFAM" id="SSF52540">
    <property type="entry name" value="P-loop containing nucleoside triphosphate hydrolases"/>
    <property type="match status" value="1"/>
</dbReference>
<dbReference type="GO" id="GO:0004765">
    <property type="term" value="F:shikimate kinase activity"/>
    <property type="evidence" value="ECO:0007669"/>
    <property type="project" value="UniProtKB-UniRule"/>
</dbReference>
<comment type="similarity">
    <text evidence="2 11">Belongs to the shikimate kinase family.</text>
</comment>
<comment type="subunit">
    <text evidence="11">Monomer.</text>
</comment>
<evidence type="ECO:0000313" key="12">
    <source>
        <dbReference type="EMBL" id="MBI8988980.1"/>
    </source>
</evidence>
<dbReference type="InterPro" id="IPR027417">
    <property type="entry name" value="P-loop_NTPase"/>
</dbReference>
<organism evidence="12 13">
    <name type="scientific">Corynebacterium meridianum</name>
    <dbReference type="NCBI Taxonomy" id="2765363"/>
    <lineage>
        <taxon>Bacteria</taxon>
        <taxon>Bacillati</taxon>
        <taxon>Actinomycetota</taxon>
        <taxon>Actinomycetes</taxon>
        <taxon>Mycobacteriales</taxon>
        <taxon>Corynebacteriaceae</taxon>
        <taxon>Corynebacterium</taxon>
    </lineage>
</organism>
<feature type="binding site" evidence="11">
    <location>
        <position position="116"/>
    </location>
    <ligand>
        <name>ATP</name>
        <dbReference type="ChEBI" id="CHEBI:30616"/>
    </ligand>
</feature>
<sequence length="169" mass="18473">MSKPRVVLVGPPGAGKSTIGRRLASALNTTVIDTDQMMELEQGKPCGDIYAELGEESFRELEARTVEEALAHNGVVSLGGGAVVTRSTRELLDQHEVIWLDVSAEEGVRRTAGGNRPVLDGDDALARYTELLDGRREFYREVASFRARTDERTPQQVVADVLGYLDSEV</sequence>
<evidence type="ECO:0000256" key="7">
    <source>
        <dbReference type="ARBA" id="ARBA00022777"/>
    </source>
</evidence>
<comment type="catalytic activity">
    <reaction evidence="10 11">
        <text>shikimate + ATP = 3-phosphoshikimate + ADP + H(+)</text>
        <dbReference type="Rhea" id="RHEA:13121"/>
        <dbReference type="ChEBI" id="CHEBI:15378"/>
        <dbReference type="ChEBI" id="CHEBI:30616"/>
        <dbReference type="ChEBI" id="CHEBI:36208"/>
        <dbReference type="ChEBI" id="CHEBI:145989"/>
        <dbReference type="ChEBI" id="CHEBI:456216"/>
        <dbReference type="EC" id="2.7.1.71"/>
    </reaction>
</comment>
<keyword evidence="6 11" id="KW-0547">Nucleotide-binding</keyword>
<dbReference type="GO" id="GO:0009423">
    <property type="term" value="P:chorismate biosynthetic process"/>
    <property type="evidence" value="ECO:0007669"/>
    <property type="project" value="UniProtKB-UniRule"/>
</dbReference>
<feature type="binding site" evidence="11">
    <location>
        <begin position="13"/>
        <end position="18"/>
    </location>
    <ligand>
        <name>ATP</name>
        <dbReference type="ChEBI" id="CHEBI:30616"/>
    </ligand>
</feature>
<comment type="pathway">
    <text evidence="1 11">Metabolic intermediate biosynthesis; chorismate biosynthesis; chorismate from D-erythrose 4-phosphate and phosphoenolpyruvate: step 5/7.</text>
</comment>
<dbReference type="PANTHER" id="PTHR21087">
    <property type="entry name" value="SHIKIMATE KINASE"/>
    <property type="match status" value="1"/>
</dbReference>
<keyword evidence="11" id="KW-0963">Cytoplasm</keyword>
<feature type="binding site" evidence="11">
    <location>
        <position position="35"/>
    </location>
    <ligand>
        <name>substrate</name>
    </ligand>
</feature>
<evidence type="ECO:0000256" key="4">
    <source>
        <dbReference type="ARBA" id="ARBA00022605"/>
    </source>
</evidence>
<feature type="binding site" evidence="11">
    <location>
        <position position="17"/>
    </location>
    <ligand>
        <name>Mg(2+)</name>
        <dbReference type="ChEBI" id="CHEBI:18420"/>
    </ligand>
</feature>
<keyword evidence="9 11" id="KW-0057">Aromatic amino acid biosynthesis</keyword>
<proteinExistence type="inferred from homology"/>
<reference evidence="12" key="1">
    <citation type="submission" date="2020-12" db="EMBL/GenBank/DDBJ databases">
        <title>Genome public.</title>
        <authorList>
            <person name="Sun Q."/>
        </authorList>
    </citation>
    <scope>NUCLEOTIDE SEQUENCE</scope>
    <source>
        <strain evidence="12">CCM 8863</strain>
    </source>
</reference>
<dbReference type="RefSeq" id="WP_198738006.1">
    <property type="nucleotide sequence ID" value="NZ_JAEIOS010000011.1"/>
</dbReference>
<protein>
    <recommendedName>
        <fullName evidence="3 11">Shikimate kinase</fullName>
        <shortName evidence="11">SK</shortName>
        <ecNumber evidence="3 11">2.7.1.71</ecNumber>
    </recommendedName>
</protein>
<dbReference type="GO" id="GO:0008652">
    <property type="term" value="P:amino acid biosynthetic process"/>
    <property type="evidence" value="ECO:0007669"/>
    <property type="project" value="UniProtKB-KW"/>
</dbReference>
<evidence type="ECO:0000256" key="5">
    <source>
        <dbReference type="ARBA" id="ARBA00022679"/>
    </source>
</evidence>
<keyword evidence="13" id="KW-1185">Reference proteome</keyword>
<dbReference type="EMBL" id="JAEIOS010000011">
    <property type="protein sequence ID" value="MBI8988980.1"/>
    <property type="molecule type" value="Genomic_DNA"/>
</dbReference>
<gene>
    <name evidence="11" type="primary">aroK</name>
    <name evidence="12" type="ORF">JDV75_04285</name>
</gene>
<evidence type="ECO:0000256" key="9">
    <source>
        <dbReference type="ARBA" id="ARBA00023141"/>
    </source>
</evidence>
<dbReference type="Proteomes" id="UP000645966">
    <property type="component" value="Unassembled WGS sequence"/>
</dbReference>